<dbReference type="RefSeq" id="WP_248733495.1">
    <property type="nucleotide sequence ID" value="NZ_CALBWS010000001.1"/>
</dbReference>
<proteinExistence type="predicted"/>
<accession>A0ABN8KM68</accession>
<dbReference type="EMBL" id="CALBWS010000001">
    <property type="protein sequence ID" value="CAH2713150.1"/>
    <property type="molecule type" value="Genomic_DNA"/>
</dbReference>
<name>A0ABN8KM68_9BACI</name>
<organism evidence="1 2">
    <name type="scientific">Neobacillus rhizosphaerae</name>
    <dbReference type="NCBI Taxonomy" id="2880965"/>
    <lineage>
        <taxon>Bacteria</taxon>
        <taxon>Bacillati</taxon>
        <taxon>Bacillota</taxon>
        <taxon>Bacilli</taxon>
        <taxon>Bacillales</taxon>
        <taxon>Bacillaceae</taxon>
        <taxon>Neobacillus</taxon>
    </lineage>
</organism>
<gene>
    <name evidence="1" type="ORF">BACCIP111895_00283</name>
</gene>
<evidence type="ECO:0000313" key="2">
    <source>
        <dbReference type="Proteomes" id="UP000838308"/>
    </source>
</evidence>
<keyword evidence="2" id="KW-1185">Reference proteome</keyword>
<sequence>MPINRITNRKGSRSISNLKCTKSVEQKFTLNEMFEQYMNYKLTEGLAEPTILIYYENFRYLTDFFDGDLSNEDLSKKQPL</sequence>
<protein>
    <recommendedName>
        <fullName evidence="3">Core-binding (CB) domain-containing protein</fullName>
    </recommendedName>
</protein>
<evidence type="ECO:0000313" key="1">
    <source>
        <dbReference type="EMBL" id="CAH2713150.1"/>
    </source>
</evidence>
<reference evidence="1" key="1">
    <citation type="submission" date="2022-04" db="EMBL/GenBank/DDBJ databases">
        <authorList>
            <person name="Criscuolo A."/>
        </authorList>
    </citation>
    <scope>NUCLEOTIDE SEQUENCE</scope>
    <source>
        <strain evidence="1">CIP111895</strain>
    </source>
</reference>
<evidence type="ECO:0008006" key="3">
    <source>
        <dbReference type="Google" id="ProtNLM"/>
    </source>
</evidence>
<dbReference type="Proteomes" id="UP000838308">
    <property type="component" value="Unassembled WGS sequence"/>
</dbReference>
<comment type="caution">
    <text evidence="1">The sequence shown here is derived from an EMBL/GenBank/DDBJ whole genome shotgun (WGS) entry which is preliminary data.</text>
</comment>